<reference evidence="2" key="2">
    <citation type="submission" date="2018-03" db="EMBL/GenBank/DDBJ databases">
        <title>The Triticum urartu genome reveals the dynamic nature of wheat genome evolution.</title>
        <authorList>
            <person name="Ling H."/>
            <person name="Ma B."/>
            <person name="Shi X."/>
            <person name="Liu H."/>
            <person name="Dong L."/>
            <person name="Sun H."/>
            <person name="Cao Y."/>
            <person name="Gao Q."/>
            <person name="Zheng S."/>
            <person name="Li Y."/>
            <person name="Yu Y."/>
            <person name="Du H."/>
            <person name="Qi M."/>
            <person name="Li Y."/>
            <person name="Yu H."/>
            <person name="Cui Y."/>
            <person name="Wang N."/>
            <person name="Chen C."/>
            <person name="Wu H."/>
            <person name="Zhao Y."/>
            <person name="Zhang J."/>
            <person name="Li Y."/>
            <person name="Zhou W."/>
            <person name="Zhang B."/>
            <person name="Hu W."/>
            <person name="Eijk M."/>
            <person name="Tang J."/>
            <person name="Witsenboer H."/>
            <person name="Zhao S."/>
            <person name="Li Z."/>
            <person name="Zhang A."/>
            <person name="Wang D."/>
            <person name="Liang C."/>
        </authorList>
    </citation>
    <scope>NUCLEOTIDE SEQUENCE [LARGE SCALE GENOMIC DNA]</scope>
    <source>
        <strain evidence="2">cv. G1812</strain>
    </source>
</reference>
<feature type="compositionally biased region" description="Low complexity" evidence="1">
    <location>
        <begin position="1"/>
        <end position="19"/>
    </location>
</feature>
<sequence>PATAPNPLQLPSSLPPEQQHGSGGRCTPLPPPARAPRWRASSTGSARRSSPLLPTPPTPSHLPDQVAAPLVLVSSSPPAAPLRPQRNHSSSSRSMESDDHGRVARRHEMWFSAPVGVVHERVGDDGINAVHSGSCRGALWWPLWYSSVAGQLGDATGAVS</sequence>
<proteinExistence type="predicted"/>
<dbReference type="AlphaFoldDB" id="A0A8R7UVE0"/>
<evidence type="ECO:0000313" key="2">
    <source>
        <dbReference type="EnsemblPlants" id="TuG1812G0600002432.01.T01"/>
    </source>
</evidence>
<dbReference type="Gramene" id="TuG1812G0600002432.01.T01">
    <property type="protein sequence ID" value="TuG1812G0600002432.01.T01"/>
    <property type="gene ID" value="TuG1812G0600002432.01"/>
</dbReference>
<accession>A0A8R7UVE0</accession>
<organism evidence="2 3">
    <name type="scientific">Triticum urartu</name>
    <name type="common">Red wild einkorn</name>
    <name type="synonym">Crithodium urartu</name>
    <dbReference type="NCBI Taxonomy" id="4572"/>
    <lineage>
        <taxon>Eukaryota</taxon>
        <taxon>Viridiplantae</taxon>
        <taxon>Streptophyta</taxon>
        <taxon>Embryophyta</taxon>
        <taxon>Tracheophyta</taxon>
        <taxon>Spermatophyta</taxon>
        <taxon>Magnoliopsida</taxon>
        <taxon>Liliopsida</taxon>
        <taxon>Poales</taxon>
        <taxon>Poaceae</taxon>
        <taxon>BOP clade</taxon>
        <taxon>Pooideae</taxon>
        <taxon>Triticodae</taxon>
        <taxon>Triticeae</taxon>
        <taxon>Triticinae</taxon>
        <taxon>Triticum</taxon>
    </lineage>
</organism>
<reference evidence="3" key="1">
    <citation type="journal article" date="2013" name="Nature">
        <title>Draft genome of the wheat A-genome progenitor Triticum urartu.</title>
        <authorList>
            <person name="Ling H.Q."/>
            <person name="Zhao S."/>
            <person name="Liu D."/>
            <person name="Wang J."/>
            <person name="Sun H."/>
            <person name="Zhang C."/>
            <person name="Fan H."/>
            <person name="Li D."/>
            <person name="Dong L."/>
            <person name="Tao Y."/>
            <person name="Gao C."/>
            <person name="Wu H."/>
            <person name="Li Y."/>
            <person name="Cui Y."/>
            <person name="Guo X."/>
            <person name="Zheng S."/>
            <person name="Wang B."/>
            <person name="Yu K."/>
            <person name="Liang Q."/>
            <person name="Yang W."/>
            <person name="Lou X."/>
            <person name="Chen J."/>
            <person name="Feng M."/>
            <person name="Jian J."/>
            <person name="Zhang X."/>
            <person name="Luo G."/>
            <person name="Jiang Y."/>
            <person name="Liu J."/>
            <person name="Wang Z."/>
            <person name="Sha Y."/>
            <person name="Zhang B."/>
            <person name="Wu H."/>
            <person name="Tang D."/>
            <person name="Shen Q."/>
            <person name="Xue P."/>
            <person name="Zou S."/>
            <person name="Wang X."/>
            <person name="Liu X."/>
            <person name="Wang F."/>
            <person name="Yang Y."/>
            <person name="An X."/>
            <person name="Dong Z."/>
            <person name="Zhang K."/>
            <person name="Zhang X."/>
            <person name="Luo M.C."/>
            <person name="Dvorak J."/>
            <person name="Tong Y."/>
            <person name="Wang J."/>
            <person name="Yang H."/>
            <person name="Li Z."/>
            <person name="Wang D."/>
            <person name="Zhang A."/>
            <person name="Wang J."/>
        </authorList>
    </citation>
    <scope>NUCLEOTIDE SEQUENCE</scope>
    <source>
        <strain evidence="3">cv. G1812</strain>
    </source>
</reference>
<name>A0A8R7UVE0_TRIUA</name>
<dbReference type="EnsemblPlants" id="TuG1812G0600002432.01.T01">
    <property type="protein sequence ID" value="TuG1812G0600002432.01.T01"/>
    <property type="gene ID" value="TuG1812G0600002432.01"/>
</dbReference>
<keyword evidence="3" id="KW-1185">Reference proteome</keyword>
<protein>
    <submittedName>
        <fullName evidence="2">Uncharacterized protein</fullName>
    </submittedName>
</protein>
<feature type="compositionally biased region" description="Low complexity" evidence="1">
    <location>
        <begin position="38"/>
        <end position="52"/>
    </location>
</feature>
<evidence type="ECO:0000256" key="1">
    <source>
        <dbReference type="SAM" id="MobiDB-lite"/>
    </source>
</evidence>
<reference evidence="2" key="3">
    <citation type="submission" date="2022-06" db="UniProtKB">
        <authorList>
            <consortium name="EnsemblPlants"/>
        </authorList>
    </citation>
    <scope>IDENTIFICATION</scope>
</reference>
<evidence type="ECO:0000313" key="3">
    <source>
        <dbReference type="Proteomes" id="UP000015106"/>
    </source>
</evidence>
<dbReference type="Proteomes" id="UP000015106">
    <property type="component" value="Chromosome 6"/>
</dbReference>
<feature type="region of interest" description="Disordered" evidence="1">
    <location>
        <begin position="1"/>
        <end position="101"/>
    </location>
</feature>